<dbReference type="Proteomes" id="UP000187406">
    <property type="component" value="Unassembled WGS sequence"/>
</dbReference>
<sequence length="27" mass="3281">RLLPPSQLRIRSRGTRKYCSSHKLWQL</sequence>
<protein>
    <submittedName>
        <fullName evidence="1">Uncharacterized protein</fullName>
    </submittedName>
</protein>
<dbReference type="EMBL" id="BDDD01015802">
    <property type="protein sequence ID" value="GAV93117.1"/>
    <property type="molecule type" value="Genomic_DNA"/>
</dbReference>
<gene>
    <name evidence="1" type="ORF">CFOL_v3_36495</name>
</gene>
<reference evidence="2" key="1">
    <citation type="submission" date="2016-04" db="EMBL/GenBank/DDBJ databases">
        <title>Cephalotus genome sequencing.</title>
        <authorList>
            <person name="Fukushima K."/>
            <person name="Hasebe M."/>
            <person name="Fang X."/>
        </authorList>
    </citation>
    <scope>NUCLEOTIDE SEQUENCE [LARGE SCALE GENOMIC DNA]</scope>
    <source>
        <strain evidence="2">cv. St1</strain>
    </source>
</reference>
<organism evidence="1 2">
    <name type="scientific">Cephalotus follicularis</name>
    <name type="common">Albany pitcher plant</name>
    <dbReference type="NCBI Taxonomy" id="3775"/>
    <lineage>
        <taxon>Eukaryota</taxon>
        <taxon>Viridiplantae</taxon>
        <taxon>Streptophyta</taxon>
        <taxon>Embryophyta</taxon>
        <taxon>Tracheophyta</taxon>
        <taxon>Spermatophyta</taxon>
        <taxon>Magnoliopsida</taxon>
        <taxon>eudicotyledons</taxon>
        <taxon>Gunneridae</taxon>
        <taxon>Pentapetalae</taxon>
        <taxon>rosids</taxon>
        <taxon>fabids</taxon>
        <taxon>Oxalidales</taxon>
        <taxon>Cephalotaceae</taxon>
        <taxon>Cephalotus</taxon>
    </lineage>
</organism>
<keyword evidence="2" id="KW-1185">Reference proteome</keyword>
<accession>A0A1Q3DKR4</accession>
<dbReference type="AlphaFoldDB" id="A0A1Q3DKR4"/>
<feature type="non-terminal residue" evidence="1">
    <location>
        <position position="1"/>
    </location>
</feature>
<evidence type="ECO:0000313" key="2">
    <source>
        <dbReference type="Proteomes" id="UP000187406"/>
    </source>
</evidence>
<comment type="caution">
    <text evidence="1">The sequence shown here is derived from an EMBL/GenBank/DDBJ whole genome shotgun (WGS) entry which is preliminary data.</text>
</comment>
<name>A0A1Q3DKR4_CEPFO</name>
<proteinExistence type="predicted"/>
<evidence type="ECO:0000313" key="1">
    <source>
        <dbReference type="EMBL" id="GAV93117.1"/>
    </source>
</evidence>
<dbReference type="InParanoid" id="A0A1Q3DKR4"/>